<feature type="transmembrane region" description="Helical" evidence="1">
    <location>
        <begin position="44"/>
        <end position="67"/>
    </location>
</feature>
<dbReference type="AlphaFoldDB" id="A0A9X2EDV5"/>
<keyword evidence="1" id="KW-0812">Transmembrane</keyword>
<dbReference type="Proteomes" id="UP001139157">
    <property type="component" value="Unassembled WGS sequence"/>
</dbReference>
<gene>
    <name evidence="2" type="ORF">NDR86_29645</name>
</gene>
<evidence type="ECO:0000313" key="2">
    <source>
        <dbReference type="EMBL" id="MCM6777660.1"/>
    </source>
</evidence>
<dbReference type="Pfam" id="PF14333">
    <property type="entry name" value="DUF4389"/>
    <property type="match status" value="2"/>
</dbReference>
<name>A0A9X2EDV5_9NOCA</name>
<keyword evidence="1" id="KW-1133">Transmembrane helix</keyword>
<dbReference type="EMBL" id="JAMRXG010000016">
    <property type="protein sequence ID" value="MCM6777660.1"/>
    <property type="molecule type" value="Genomic_DNA"/>
</dbReference>
<reference evidence="2" key="1">
    <citation type="submission" date="2022-06" db="EMBL/GenBank/DDBJ databases">
        <title>Novel species in genus nocardia.</title>
        <authorList>
            <person name="Li F."/>
        </authorList>
    </citation>
    <scope>NUCLEOTIDE SEQUENCE</scope>
    <source>
        <strain evidence="2">CDC141</strain>
    </source>
</reference>
<evidence type="ECO:0000256" key="1">
    <source>
        <dbReference type="SAM" id="Phobius"/>
    </source>
</evidence>
<comment type="caution">
    <text evidence="2">The sequence shown here is derived from an EMBL/GenBank/DDBJ whole genome shotgun (WGS) entry which is preliminary data.</text>
</comment>
<protein>
    <submittedName>
        <fullName evidence="2">DUF4389 domain-containing protein</fullName>
    </submittedName>
</protein>
<keyword evidence="1" id="KW-0472">Membrane</keyword>
<evidence type="ECO:0000313" key="3">
    <source>
        <dbReference type="Proteomes" id="UP001139157"/>
    </source>
</evidence>
<feature type="transmembrane region" description="Helical" evidence="1">
    <location>
        <begin position="218"/>
        <end position="238"/>
    </location>
</feature>
<dbReference type="RefSeq" id="WP_251916970.1">
    <property type="nucleotide sequence ID" value="NZ_JAMRXG010000016.1"/>
</dbReference>
<accession>A0A9X2EDV5</accession>
<feature type="transmembrane region" description="Helical" evidence="1">
    <location>
        <begin position="146"/>
        <end position="164"/>
    </location>
</feature>
<organism evidence="2 3">
    <name type="scientific">Nocardia pulmonis</name>
    <dbReference type="NCBI Taxonomy" id="2951408"/>
    <lineage>
        <taxon>Bacteria</taxon>
        <taxon>Bacillati</taxon>
        <taxon>Actinomycetota</taxon>
        <taxon>Actinomycetes</taxon>
        <taxon>Mycobacteriales</taxon>
        <taxon>Nocardiaceae</taxon>
        <taxon>Nocardia</taxon>
    </lineage>
</organism>
<dbReference type="InterPro" id="IPR025498">
    <property type="entry name" value="DUF4389"/>
</dbReference>
<proteinExistence type="predicted"/>
<keyword evidence="3" id="KW-1185">Reference proteome</keyword>
<sequence length="260" mass="28403">MTVTPEPMYVAEAPEPVELDVFAPERQRRWTVLLRLLLVIPQLVAVWVLQIVGTVVVIVGWFAALVLGRLPEWCGELLRSIVAYEGRVAGYVLLLVDRYPPFTFEVAPVGYPVRVWFPAPTRLNRLAVLFRLVLAFPMLVVSNLLYVGWSSVAVIVWLVTLILGRQPRALFEASAAGLRIHVRTMSYVSLLTPAYPWGIFGDDAAAAGRPPASPTRPLLVSTAGKVLLVVFLILGVLAEAVSGSVSSTEDDDSTEVTTLG</sequence>